<keyword evidence="9" id="KW-0153">Cholesterol metabolism</keyword>
<evidence type="ECO:0000256" key="9">
    <source>
        <dbReference type="ARBA" id="ARBA00022548"/>
    </source>
</evidence>
<comment type="subcellular location">
    <subcellularLocation>
        <location evidence="4">Endoplasmic reticulum membrane</location>
        <topology evidence="4">Single-pass membrane protein</topology>
    </subcellularLocation>
    <subcellularLocation>
        <location evidence="2">Golgi apparatus membrane</location>
        <topology evidence="2">Single-pass membrane protein</topology>
    </subcellularLocation>
    <subcellularLocation>
        <location evidence="3">Peroxisome</location>
    </subcellularLocation>
</comment>
<evidence type="ECO:0000256" key="7">
    <source>
        <dbReference type="ARBA" id="ARBA00019086"/>
    </source>
</evidence>
<evidence type="ECO:0000259" key="30">
    <source>
        <dbReference type="PROSITE" id="PS51387"/>
    </source>
</evidence>
<keyword evidence="31" id="KW-1185">Reference proteome</keyword>
<dbReference type="InterPro" id="IPR016164">
    <property type="entry name" value="FAD-linked_Oxase-like_C"/>
</dbReference>
<dbReference type="KEGG" id="apln:108738175"/>
<keyword evidence="18" id="KW-0333">Golgi apparatus</keyword>
<sequence length="503" mass="58652">MSAETTSLMKYLIINYRWVLVCFFLLPLSFLYNGYFAIRNWIFFKLSSAPKNHLKKVQSIQKQVQEWNKKGRKKKLCTARPGWQTMSFRRPAYKNTSHQIVVDLVDVLEINLDQRWVEVEPMVTMGQLTTVLNPLGWTIPVVPELDDLTVGGLVMGTGIESASHKHGLFQSICLSYEMVLGDGSVINCSENENSELFYSVPWSYGTLGILTATRIRLIPAKQFIKLKYHAVHGLDKICERFVEASSCSDNEFVEGILFGPDRAVVMTGNFTDKPEPDKINCIGKWYKPWFFKHVEKKLNPYYKNDVEYLPLRDYYHRHTRSIFWEAQDIIPFGNNLLFRVLLGWLMPPKVSFLKLTQTETTKELYENHHVIQDILIPAKHLHKSIKMFHETLEVYPLWLCPFYLGQAPGMVHSKSGKSEMYVDVGVYGVPKVLDFKPEKSTRKIEKFAIDHDGYQMLYADTYTTKEEFRNMFDHKLYDKLRKKLNCEDTFPEVYEKVSRKARI</sequence>
<keyword evidence="23" id="KW-0753">Steroid metabolism</keyword>
<name>A0A1W4WSS7_AGRPL</name>
<dbReference type="SUPFAM" id="SSF56176">
    <property type="entry name" value="FAD-binding/transporter-associated domain-like"/>
    <property type="match status" value="1"/>
</dbReference>
<dbReference type="GO" id="GO:0005777">
    <property type="term" value="C:peroxisome"/>
    <property type="evidence" value="ECO:0007669"/>
    <property type="project" value="UniProtKB-SubCell"/>
</dbReference>
<dbReference type="InParanoid" id="A0A1W4WSS7"/>
<dbReference type="FunFam" id="3.30.465.10:FF:000032">
    <property type="entry name" value="Delta(24)-sterol reductase"/>
    <property type="match status" value="1"/>
</dbReference>
<organism evidence="31 32">
    <name type="scientific">Agrilus planipennis</name>
    <name type="common">Emerald ash borer</name>
    <name type="synonym">Agrilus marcopoli</name>
    <dbReference type="NCBI Taxonomy" id="224129"/>
    <lineage>
        <taxon>Eukaryota</taxon>
        <taxon>Metazoa</taxon>
        <taxon>Ecdysozoa</taxon>
        <taxon>Arthropoda</taxon>
        <taxon>Hexapoda</taxon>
        <taxon>Insecta</taxon>
        <taxon>Pterygota</taxon>
        <taxon>Neoptera</taxon>
        <taxon>Endopterygota</taxon>
        <taxon>Coleoptera</taxon>
        <taxon>Polyphaga</taxon>
        <taxon>Elateriformia</taxon>
        <taxon>Buprestoidea</taxon>
        <taxon>Buprestidae</taxon>
        <taxon>Agrilinae</taxon>
        <taxon>Agrilus</taxon>
    </lineage>
</organism>
<evidence type="ECO:0000256" key="23">
    <source>
        <dbReference type="ARBA" id="ARBA00023221"/>
    </source>
</evidence>
<dbReference type="GO" id="GO:0008203">
    <property type="term" value="P:cholesterol metabolic process"/>
    <property type="evidence" value="ECO:0007669"/>
    <property type="project" value="UniProtKB-KW"/>
</dbReference>
<dbReference type="GO" id="GO:0050614">
    <property type="term" value="F:Delta24-sterol reductase activity"/>
    <property type="evidence" value="ECO:0007669"/>
    <property type="project" value="UniProtKB-EC"/>
</dbReference>
<dbReference type="PANTHER" id="PTHR10801">
    <property type="entry name" value="24-DEHYDROCHOLESTEROL REDUCTASE"/>
    <property type="match status" value="1"/>
</dbReference>
<keyword evidence="20 29" id="KW-0472">Membrane</keyword>
<feature type="domain" description="FAD-binding PCMH-type" evidence="30">
    <location>
        <begin position="44"/>
        <end position="220"/>
    </location>
</feature>
<dbReference type="OrthoDB" id="415825at2759"/>
<evidence type="ECO:0000256" key="28">
    <source>
        <dbReference type="ARBA" id="ARBA00080612"/>
    </source>
</evidence>
<dbReference type="AlphaFoldDB" id="A0A1W4WSS7"/>
<dbReference type="GO" id="GO:0000139">
    <property type="term" value="C:Golgi membrane"/>
    <property type="evidence" value="ECO:0007669"/>
    <property type="project" value="UniProtKB-SubCell"/>
</dbReference>
<comment type="function">
    <text evidence="26">Catalyzes the reduction of the delta-24 double bond of sterol intermediates during cholesterol biosynthesis. In addition to its cholesterol-synthesizing activity, can protect cells from oxidative stress by reducing caspase 3 activity during apoptosis induced by oxidative stress. Also protects against amyloid-beta peptide-induced apoptosis.</text>
</comment>
<gene>
    <name evidence="32" type="primary">LOC108738175</name>
</gene>
<keyword evidence="12" id="KW-0732">Signal</keyword>
<evidence type="ECO:0000256" key="1">
    <source>
        <dbReference type="ARBA" id="ARBA00001974"/>
    </source>
</evidence>
<dbReference type="STRING" id="224129.A0A1W4WSS7"/>
<protein>
    <recommendedName>
        <fullName evidence="7">Delta(24)-sterol reductase</fullName>
        <ecNumber evidence="6">1.3.1.72</ecNumber>
    </recommendedName>
    <alternativeName>
        <fullName evidence="27">24-dehydrocholesterol reductase</fullName>
    </alternativeName>
    <alternativeName>
        <fullName evidence="28">3-beta-hydroxysterol Delta-24-reductase</fullName>
    </alternativeName>
</protein>
<proteinExistence type="predicted"/>
<evidence type="ECO:0000256" key="29">
    <source>
        <dbReference type="SAM" id="Phobius"/>
    </source>
</evidence>
<dbReference type="GO" id="GO:0071949">
    <property type="term" value="F:FAD binding"/>
    <property type="evidence" value="ECO:0007669"/>
    <property type="project" value="InterPro"/>
</dbReference>
<evidence type="ECO:0000313" key="31">
    <source>
        <dbReference type="Proteomes" id="UP000192223"/>
    </source>
</evidence>
<evidence type="ECO:0000256" key="19">
    <source>
        <dbReference type="ARBA" id="ARBA00023098"/>
    </source>
</evidence>
<dbReference type="GO" id="GO:0000246">
    <property type="term" value="F:Delta24(24-1) sterol reductase activity"/>
    <property type="evidence" value="ECO:0007669"/>
    <property type="project" value="TreeGrafter"/>
</dbReference>
<evidence type="ECO:0000256" key="22">
    <source>
        <dbReference type="ARBA" id="ARBA00023166"/>
    </source>
</evidence>
<evidence type="ECO:0000256" key="2">
    <source>
        <dbReference type="ARBA" id="ARBA00004194"/>
    </source>
</evidence>
<keyword evidence="10" id="KW-0285">Flavoprotein</keyword>
<keyword evidence="8" id="KW-0444">Lipid biosynthesis</keyword>
<evidence type="ECO:0000256" key="10">
    <source>
        <dbReference type="ARBA" id="ARBA00022630"/>
    </source>
</evidence>
<keyword evidence="13" id="KW-0256">Endoplasmic reticulum</keyword>
<comment type="subunit">
    <text evidence="5">Homodimer.</text>
</comment>
<evidence type="ECO:0000256" key="8">
    <source>
        <dbReference type="ARBA" id="ARBA00022516"/>
    </source>
</evidence>
<evidence type="ECO:0000256" key="17">
    <source>
        <dbReference type="ARBA" id="ARBA00023002"/>
    </source>
</evidence>
<evidence type="ECO:0000256" key="21">
    <source>
        <dbReference type="ARBA" id="ARBA00023140"/>
    </source>
</evidence>
<dbReference type="InterPro" id="IPR036318">
    <property type="entry name" value="FAD-bd_PCMH-like_sf"/>
</dbReference>
<evidence type="ECO:0000256" key="20">
    <source>
        <dbReference type="ARBA" id="ARBA00023136"/>
    </source>
</evidence>
<keyword evidence="17" id="KW-0560">Oxidoreductase</keyword>
<evidence type="ECO:0000256" key="15">
    <source>
        <dbReference type="ARBA" id="ARBA00022857"/>
    </source>
</evidence>
<evidence type="ECO:0000313" key="32">
    <source>
        <dbReference type="RefSeq" id="XP_018326951.2"/>
    </source>
</evidence>
<dbReference type="PANTHER" id="PTHR10801:SF0">
    <property type="entry name" value="DELTA(24)-STEROL REDUCTASE"/>
    <property type="match status" value="1"/>
</dbReference>
<dbReference type="Pfam" id="PF01565">
    <property type="entry name" value="FAD_binding_4"/>
    <property type="match status" value="1"/>
</dbReference>
<evidence type="ECO:0000256" key="25">
    <source>
        <dbReference type="ARBA" id="ARBA00052927"/>
    </source>
</evidence>
<dbReference type="SUPFAM" id="SSF55103">
    <property type="entry name" value="FAD-linked oxidases, C-terminal domain"/>
    <property type="match status" value="1"/>
</dbReference>
<evidence type="ECO:0000256" key="26">
    <source>
        <dbReference type="ARBA" id="ARBA00056986"/>
    </source>
</evidence>
<dbReference type="PROSITE" id="PS51387">
    <property type="entry name" value="FAD_PCMH"/>
    <property type="match status" value="1"/>
</dbReference>
<evidence type="ECO:0000256" key="13">
    <source>
        <dbReference type="ARBA" id="ARBA00022824"/>
    </source>
</evidence>
<comment type="cofactor">
    <cofactor evidence="1">
        <name>FAD</name>
        <dbReference type="ChEBI" id="CHEBI:57692"/>
    </cofactor>
</comment>
<evidence type="ECO:0000256" key="4">
    <source>
        <dbReference type="ARBA" id="ARBA00004389"/>
    </source>
</evidence>
<dbReference type="InterPro" id="IPR016169">
    <property type="entry name" value="FAD-bd_PCMH_sub2"/>
</dbReference>
<evidence type="ECO:0000256" key="16">
    <source>
        <dbReference type="ARBA" id="ARBA00022989"/>
    </source>
</evidence>
<accession>A0A1W4WSS7</accession>
<keyword evidence="22" id="KW-1207">Sterol metabolism</keyword>
<evidence type="ECO:0000256" key="3">
    <source>
        <dbReference type="ARBA" id="ARBA00004275"/>
    </source>
</evidence>
<evidence type="ECO:0000256" key="24">
    <source>
        <dbReference type="ARBA" id="ARBA00051033"/>
    </source>
</evidence>
<evidence type="ECO:0000256" key="12">
    <source>
        <dbReference type="ARBA" id="ARBA00022729"/>
    </source>
</evidence>
<dbReference type="GO" id="GO:0005789">
    <property type="term" value="C:endoplasmic reticulum membrane"/>
    <property type="evidence" value="ECO:0007669"/>
    <property type="project" value="UniProtKB-SubCell"/>
</dbReference>
<dbReference type="InterPro" id="IPR040165">
    <property type="entry name" value="Diminuto-like"/>
</dbReference>
<evidence type="ECO:0000256" key="14">
    <source>
        <dbReference type="ARBA" id="ARBA00022827"/>
    </source>
</evidence>
<comment type="catalytic activity">
    <reaction evidence="25">
        <text>5alpha-cholest-8-en-3beta-ol + NADP(+) = zymosterol + NADPH + H(+)</text>
        <dbReference type="Rhea" id="RHEA:36399"/>
        <dbReference type="ChEBI" id="CHEBI:15378"/>
        <dbReference type="ChEBI" id="CHEBI:16608"/>
        <dbReference type="ChEBI" id="CHEBI:18252"/>
        <dbReference type="ChEBI" id="CHEBI:57783"/>
        <dbReference type="ChEBI" id="CHEBI:58349"/>
        <dbReference type="EC" id="1.3.1.72"/>
    </reaction>
    <physiologicalReaction direction="right-to-left" evidence="25">
        <dbReference type="Rhea" id="RHEA:36401"/>
    </physiologicalReaction>
</comment>
<dbReference type="GeneID" id="108738175"/>
<comment type="catalytic activity">
    <reaction evidence="24">
        <text>lanosterol + NADPH + H(+) = 24,25-dihydrolanosterol + NADP(+)</text>
        <dbReference type="Rhea" id="RHEA:33919"/>
        <dbReference type="ChEBI" id="CHEBI:15378"/>
        <dbReference type="ChEBI" id="CHEBI:16521"/>
        <dbReference type="ChEBI" id="CHEBI:28113"/>
        <dbReference type="ChEBI" id="CHEBI:57783"/>
        <dbReference type="ChEBI" id="CHEBI:58349"/>
    </reaction>
    <physiologicalReaction direction="left-to-right" evidence="24">
        <dbReference type="Rhea" id="RHEA:33920"/>
    </physiologicalReaction>
</comment>
<dbReference type="EC" id="1.3.1.72" evidence="6"/>
<evidence type="ECO:0000256" key="6">
    <source>
        <dbReference type="ARBA" id="ARBA00012405"/>
    </source>
</evidence>
<evidence type="ECO:0000256" key="27">
    <source>
        <dbReference type="ARBA" id="ARBA00078485"/>
    </source>
</evidence>
<keyword evidence="19" id="KW-0443">Lipid metabolism</keyword>
<keyword evidence="15" id="KW-0521">NADP</keyword>
<keyword evidence="14" id="KW-0274">FAD</keyword>
<dbReference type="InterPro" id="IPR006094">
    <property type="entry name" value="Oxid_FAD_bind_N"/>
</dbReference>
<keyword evidence="11 29" id="KW-0812">Transmembrane</keyword>
<feature type="transmembrane region" description="Helical" evidence="29">
    <location>
        <begin position="16"/>
        <end position="38"/>
    </location>
</feature>
<evidence type="ECO:0000256" key="18">
    <source>
        <dbReference type="ARBA" id="ARBA00023034"/>
    </source>
</evidence>
<keyword evidence="16 29" id="KW-1133">Transmembrane helix</keyword>
<reference evidence="32" key="1">
    <citation type="submission" date="2025-08" db="UniProtKB">
        <authorList>
            <consortium name="RefSeq"/>
        </authorList>
    </citation>
    <scope>IDENTIFICATION</scope>
    <source>
        <tissue evidence="32">Entire body</tissue>
    </source>
</reference>
<keyword evidence="21" id="KW-0576">Peroxisome</keyword>
<dbReference type="Gene3D" id="3.30.465.10">
    <property type="match status" value="1"/>
</dbReference>
<dbReference type="RefSeq" id="XP_018326951.2">
    <property type="nucleotide sequence ID" value="XM_018471449.2"/>
</dbReference>
<dbReference type="InterPro" id="IPR016166">
    <property type="entry name" value="FAD-bd_PCMH"/>
</dbReference>
<dbReference type="Proteomes" id="UP000192223">
    <property type="component" value="Unplaced"/>
</dbReference>
<evidence type="ECO:0000256" key="11">
    <source>
        <dbReference type="ARBA" id="ARBA00022692"/>
    </source>
</evidence>
<evidence type="ECO:0000256" key="5">
    <source>
        <dbReference type="ARBA" id="ARBA00011738"/>
    </source>
</evidence>